<dbReference type="KEGG" id="qsa:O6P43_011796"/>
<reference evidence="1" key="1">
    <citation type="journal article" date="2023" name="Science">
        <title>Elucidation of the pathway for biosynthesis of saponin adjuvants from the soapbark tree.</title>
        <authorList>
            <person name="Reed J."/>
            <person name="Orme A."/>
            <person name="El-Demerdash A."/>
            <person name="Owen C."/>
            <person name="Martin L.B.B."/>
            <person name="Misra R.C."/>
            <person name="Kikuchi S."/>
            <person name="Rejzek M."/>
            <person name="Martin A.C."/>
            <person name="Harkess A."/>
            <person name="Leebens-Mack J."/>
            <person name="Louveau T."/>
            <person name="Stephenson M.J."/>
            <person name="Osbourn A."/>
        </authorList>
    </citation>
    <scope>NUCLEOTIDE SEQUENCE</scope>
    <source>
        <strain evidence="1">S10</strain>
    </source>
</reference>
<dbReference type="EMBL" id="JARAOO010000005">
    <property type="protein sequence ID" value="KAJ7967548.1"/>
    <property type="molecule type" value="Genomic_DNA"/>
</dbReference>
<accession>A0AAD7M0K5</accession>
<keyword evidence="2" id="KW-1185">Reference proteome</keyword>
<organism evidence="1 2">
    <name type="scientific">Quillaja saponaria</name>
    <name type="common">Soap bark tree</name>
    <dbReference type="NCBI Taxonomy" id="32244"/>
    <lineage>
        <taxon>Eukaryota</taxon>
        <taxon>Viridiplantae</taxon>
        <taxon>Streptophyta</taxon>
        <taxon>Embryophyta</taxon>
        <taxon>Tracheophyta</taxon>
        <taxon>Spermatophyta</taxon>
        <taxon>Magnoliopsida</taxon>
        <taxon>eudicotyledons</taxon>
        <taxon>Gunneridae</taxon>
        <taxon>Pentapetalae</taxon>
        <taxon>rosids</taxon>
        <taxon>fabids</taxon>
        <taxon>Fabales</taxon>
        <taxon>Quillajaceae</taxon>
        <taxon>Quillaja</taxon>
    </lineage>
</organism>
<dbReference type="AlphaFoldDB" id="A0AAD7M0K5"/>
<evidence type="ECO:0000313" key="2">
    <source>
        <dbReference type="Proteomes" id="UP001163823"/>
    </source>
</evidence>
<name>A0AAD7M0K5_QUISA</name>
<evidence type="ECO:0000313" key="1">
    <source>
        <dbReference type="EMBL" id="KAJ7967548.1"/>
    </source>
</evidence>
<sequence length="100" mass="11209">MTKSKMLLLRSCKETSKRVDNCLNKFPAEAQPKPVAAQDTSKLASNDGVKTEDSTFWIPDRRTGIYYPKGHEHVLDDVPAGGASFSETYWFRSDVAVQKN</sequence>
<dbReference type="PANTHER" id="PTHR35109:SF1">
    <property type="entry name" value="GLUTAMATE RACEMASE"/>
    <property type="match status" value="1"/>
</dbReference>
<protein>
    <submittedName>
        <fullName evidence="1">Late embryogenesis abundant protein Lea5</fullName>
    </submittedName>
</protein>
<dbReference type="PANTHER" id="PTHR35109">
    <property type="entry name" value="GLUTAMATE RACEMASE"/>
    <property type="match status" value="1"/>
</dbReference>
<gene>
    <name evidence="1" type="ORF">O6P43_011796</name>
</gene>
<comment type="caution">
    <text evidence="1">The sequence shown here is derived from an EMBL/GenBank/DDBJ whole genome shotgun (WGS) entry which is preliminary data.</text>
</comment>
<dbReference type="Proteomes" id="UP001163823">
    <property type="component" value="Chromosome 5"/>
</dbReference>
<proteinExistence type="predicted"/>